<sequence>MKVAFLRFLAACLGTLLVLFAGLALLLRTGQVDPLDWAWPAVPLLALVGWLASRGGGHGHARAHAIWVGLGTVLSILLLCRIAAARPPALSLSLLLAVSAALGLCGGLLLRRSRIGAIALIAAALLVPLAGRPPAVPMAPQRPSLAVLTALPLFWREGGQGLAAPADAPIVTVLRQHFDLRPFDTPLSPELAKARLLLIAQPRAMQPGELVAIDRWLRDGGRALILADPLLRWPSPLAPGDRRRAPAVSLLGPLLAHWGVRLENTATLDEDRHLLPDGRLMTLLAASHFIATAPACGTEARGLVARCRLGRGQAVLVADADLIDDRLWLADPSRPLDPSAWSADTPALVAGWLGAELHGDRRWVLSGAQLVLAVRWAAVAGIFWAAMGAILFSLRRGRFLPGADPGRRRRKTAKGA</sequence>
<keyword evidence="4" id="KW-1185">Reference proteome</keyword>
<reference evidence="3 4" key="1">
    <citation type="journal article" date="2013" name="Genome Announc.">
        <title>Draft Genome Sequence of Sphingobium ummariense Strain RL-3, a Hexachlorocyclohexane-Degrading Bacterium.</title>
        <authorList>
            <person name="Kohli P."/>
            <person name="Dua A."/>
            <person name="Sangwan N."/>
            <person name="Oldach P."/>
            <person name="Khurana J.P."/>
            <person name="Lal R."/>
        </authorList>
    </citation>
    <scope>NUCLEOTIDE SEQUENCE [LARGE SCALE GENOMIC DNA]</scope>
    <source>
        <strain evidence="3 4">RL-3</strain>
    </source>
</reference>
<evidence type="ECO:0000256" key="1">
    <source>
        <dbReference type="SAM" id="Phobius"/>
    </source>
</evidence>
<dbReference type="AlphaFoldDB" id="T0J127"/>
<feature type="transmembrane region" description="Helical" evidence="1">
    <location>
        <begin position="36"/>
        <end position="53"/>
    </location>
</feature>
<keyword evidence="1" id="KW-0472">Membrane</keyword>
<accession>T0J127</accession>
<dbReference type="OrthoDB" id="7390937at2"/>
<dbReference type="STRING" id="1346791.M529_13505"/>
<keyword evidence="1" id="KW-1133">Transmembrane helix</keyword>
<proteinExistence type="predicted"/>
<organism evidence="3 4">
    <name type="scientific">Sphingobium ummariense RL-3</name>
    <dbReference type="NCBI Taxonomy" id="1346791"/>
    <lineage>
        <taxon>Bacteria</taxon>
        <taxon>Pseudomonadati</taxon>
        <taxon>Pseudomonadota</taxon>
        <taxon>Alphaproteobacteria</taxon>
        <taxon>Sphingomonadales</taxon>
        <taxon>Sphingomonadaceae</taxon>
        <taxon>Sphingobium</taxon>
    </lineage>
</organism>
<dbReference type="Proteomes" id="UP000015523">
    <property type="component" value="Unassembled WGS sequence"/>
</dbReference>
<feature type="transmembrane region" description="Helical" evidence="1">
    <location>
        <begin position="90"/>
        <end position="110"/>
    </location>
</feature>
<evidence type="ECO:0000313" key="4">
    <source>
        <dbReference type="Proteomes" id="UP000015523"/>
    </source>
</evidence>
<evidence type="ECO:0000259" key="2">
    <source>
        <dbReference type="Pfam" id="PF09822"/>
    </source>
</evidence>
<dbReference type="PATRIC" id="fig|1346791.3.peg.2597"/>
<feature type="domain" description="ABC-type uncharacterised transport system" evidence="2">
    <location>
        <begin position="152"/>
        <end position="271"/>
    </location>
</feature>
<dbReference type="Pfam" id="PF09822">
    <property type="entry name" value="ABC_transp_aux"/>
    <property type="match status" value="1"/>
</dbReference>
<dbReference type="InterPro" id="IPR019196">
    <property type="entry name" value="ABC_transp_unknown"/>
</dbReference>
<feature type="transmembrane region" description="Helical" evidence="1">
    <location>
        <begin position="117"/>
        <end position="135"/>
    </location>
</feature>
<dbReference type="RefSeq" id="WP_021318492.1">
    <property type="nucleotide sequence ID" value="NZ_AUWY01000092.1"/>
</dbReference>
<keyword evidence="1" id="KW-0812">Transmembrane</keyword>
<feature type="transmembrane region" description="Helical" evidence="1">
    <location>
        <begin position="370"/>
        <end position="392"/>
    </location>
</feature>
<evidence type="ECO:0000313" key="3">
    <source>
        <dbReference type="EMBL" id="EQB31641.1"/>
    </source>
</evidence>
<dbReference type="eggNOG" id="COG3225">
    <property type="taxonomic scope" value="Bacteria"/>
</dbReference>
<gene>
    <name evidence="3" type="ORF">M529_13505</name>
</gene>
<protein>
    <recommendedName>
        <fullName evidence="2">ABC-type uncharacterized transport system domain-containing protein</fullName>
    </recommendedName>
</protein>
<dbReference type="EMBL" id="AUWY01000092">
    <property type="protein sequence ID" value="EQB31641.1"/>
    <property type="molecule type" value="Genomic_DNA"/>
</dbReference>
<feature type="transmembrane region" description="Helical" evidence="1">
    <location>
        <begin position="65"/>
        <end position="84"/>
    </location>
</feature>
<comment type="caution">
    <text evidence="3">The sequence shown here is derived from an EMBL/GenBank/DDBJ whole genome shotgun (WGS) entry which is preliminary data.</text>
</comment>
<name>T0J127_9SPHN</name>